<dbReference type="GO" id="GO:0004386">
    <property type="term" value="F:helicase activity"/>
    <property type="evidence" value="ECO:0007669"/>
    <property type="project" value="UniProtKB-KW"/>
</dbReference>
<dbReference type="GO" id="GO:0006281">
    <property type="term" value="P:DNA repair"/>
    <property type="evidence" value="ECO:0007669"/>
    <property type="project" value="TreeGrafter"/>
</dbReference>
<dbReference type="PROSITE" id="PS51194">
    <property type="entry name" value="HELICASE_CTER"/>
    <property type="match status" value="1"/>
</dbReference>
<keyword evidence="8" id="KW-0862">Zinc</keyword>
<dbReference type="PANTHER" id="PTHR45626">
    <property type="entry name" value="TRANSCRIPTION TERMINATION FACTOR 2-RELATED"/>
    <property type="match status" value="1"/>
</dbReference>
<dbReference type="Gene3D" id="3.40.50.300">
    <property type="entry name" value="P-loop containing nucleotide triphosphate hydrolases"/>
    <property type="match status" value="1"/>
</dbReference>
<comment type="caution">
    <text evidence="16">The sequence shown here is derived from an EMBL/GenBank/DDBJ whole genome shotgun (WGS) entry which is preliminary data.</text>
</comment>
<evidence type="ECO:0000259" key="13">
    <source>
        <dbReference type="PROSITE" id="PS50089"/>
    </source>
</evidence>
<dbReference type="GO" id="GO:0008094">
    <property type="term" value="F:ATP-dependent activity, acting on DNA"/>
    <property type="evidence" value="ECO:0007669"/>
    <property type="project" value="TreeGrafter"/>
</dbReference>
<dbReference type="GO" id="GO:0003676">
    <property type="term" value="F:nucleic acid binding"/>
    <property type="evidence" value="ECO:0007669"/>
    <property type="project" value="InterPro"/>
</dbReference>
<name>A0A2I1D6E5_ASPC2</name>
<dbReference type="Pfam" id="PF08797">
    <property type="entry name" value="HIRAN"/>
    <property type="match status" value="1"/>
</dbReference>
<dbReference type="GO" id="GO:0005634">
    <property type="term" value="C:nucleus"/>
    <property type="evidence" value="ECO:0007669"/>
    <property type="project" value="UniProtKB-SubCell"/>
</dbReference>
<protein>
    <submittedName>
        <fullName evidence="16">SNF2 family helicase</fullName>
    </submittedName>
</protein>
<dbReference type="Gene3D" id="3.40.50.10810">
    <property type="entry name" value="Tandem AAA-ATPase domain"/>
    <property type="match status" value="1"/>
</dbReference>
<keyword evidence="9" id="KW-0067">ATP-binding</keyword>
<evidence type="ECO:0000256" key="5">
    <source>
        <dbReference type="ARBA" id="ARBA00022771"/>
    </source>
</evidence>
<evidence type="ECO:0000313" key="17">
    <source>
        <dbReference type="Proteomes" id="UP000234254"/>
    </source>
</evidence>
<evidence type="ECO:0000256" key="11">
    <source>
        <dbReference type="PROSITE-ProRule" id="PRU00175"/>
    </source>
</evidence>
<evidence type="ECO:0000256" key="10">
    <source>
        <dbReference type="ARBA" id="ARBA00023242"/>
    </source>
</evidence>
<dbReference type="PROSITE" id="PS51192">
    <property type="entry name" value="HELICASE_ATP_BIND_1"/>
    <property type="match status" value="1"/>
</dbReference>
<accession>A0A2I1D6E5</accession>
<keyword evidence="5 11" id="KW-0863">Zinc-finger</keyword>
<feature type="domain" description="Helicase C-terminal" evidence="15">
    <location>
        <begin position="747"/>
        <end position="914"/>
    </location>
</feature>
<dbReference type="GO" id="GO:0005524">
    <property type="term" value="F:ATP binding"/>
    <property type="evidence" value="ECO:0007669"/>
    <property type="project" value="UniProtKB-KW"/>
</dbReference>
<keyword evidence="7 16" id="KW-0347">Helicase</keyword>
<keyword evidence="17" id="KW-1185">Reference proteome</keyword>
<reference evidence="16" key="1">
    <citation type="submission" date="2016-12" db="EMBL/GenBank/DDBJ databases">
        <title>The genomes of Aspergillus section Nigri reveals drivers in fungal speciation.</title>
        <authorList>
            <consortium name="DOE Joint Genome Institute"/>
            <person name="Vesth T.C."/>
            <person name="Nybo J."/>
            <person name="Theobald S."/>
            <person name="Brandl J."/>
            <person name="Frisvad J.C."/>
            <person name="Nielsen K.F."/>
            <person name="Lyhne E.K."/>
            <person name="Kogle M.E."/>
            <person name="Kuo A."/>
            <person name="Riley R."/>
            <person name="Clum A."/>
            <person name="Nolan M."/>
            <person name="Lipzen A."/>
            <person name="Salamov A."/>
            <person name="Henrissat B."/>
            <person name="Wiebenga A."/>
            <person name="De vries R.P."/>
            <person name="Grigoriev I.V."/>
            <person name="Mortensen U.H."/>
            <person name="Andersen M.R."/>
            <person name="Baker S.E."/>
        </authorList>
    </citation>
    <scope>NUCLEOTIDE SEQUENCE</scope>
    <source>
        <strain evidence="16">IBT 28561</strain>
    </source>
</reference>
<dbReference type="EMBL" id="MSFM01000004">
    <property type="protein sequence ID" value="PKY05452.1"/>
    <property type="molecule type" value="Genomic_DNA"/>
</dbReference>
<feature type="domain" description="Helicase ATP-binding" evidence="14">
    <location>
        <begin position="342"/>
        <end position="515"/>
    </location>
</feature>
<dbReference type="SMART" id="SM00490">
    <property type="entry name" value="HELICc"/>
    <property type="match status" value="1"/>
</dbReference>
<dbReference type="SUPFAM" id="SSF52540">
    <property type="entry name" value="P-loop containing nucleoside triphosphate hydrolases"/>
    <property type="match status" value="2"/>
</dbReference>
<evidence type="ECO:0000256" key="2">
    <source>
        <dbReference type="ARBA" id="ARBA00007025"/>
    </source>
</evidence>
<evidence type="ECO:0000256" key="3">
    <source>
        <dbReference type="ARBA" id="ARBA00022723"/>
    </source>
</evidence>
<dbReference type="InterPro" id="IPR014905">
    <property type="entry name" value="HIRAN"/>
</dbReference>
<dbReference type="GO" id="GO:0016818">
    <property type="term" value="F:hydrolase activity, acting on acid anhydrides, in phosphorus-containing anhydrides"/>
    <property type="evidence" value="ECO:0007669"/>
    <property type="project" value="InterPro"/>
</dbReference>
<dbReference type="Gene3D" id="3.30.40.10">
    <property type="entry name" value="Zinc/RING finger domain, C3HC4 (zinc finger)"/>
    <property type="match status" value="1"/>
</dbReference>
<dbReference type="CDD" id="cd18793">
    <property type="entry name" value="SF2_C_SNF"/>
    <property type="match status" value="1"/>
</dbReference>
<feature type="region of interest" description="Disordered" evidence="12">
    <location>
        <begin position="721"/>
        <end position="744"/>
    </location>
</feature>
<dbReference type="InterPro" id="IPR049730">
    <property type="entry name" value="SNF2/RAD54-like_C"/>
</dbReference>
<dbReference type="InterPro" id="IPR013083">
    <property type="entry name" value="Znf_RING/FYVE/PHD"/>
</dbReference>
<dbReference type="PANTHER" id="PTHR45626:SF11">
    <property type="entry name" value="FAMILY HELICASE, PUTATIVE (AFU_ORTHOLOGUE AFUA_5G06590)-RELATED"/>
    <property type="match status" value="1"/>
</dbReference>
<feature type="compositionally biased region" description="Basic and acidic residues" evidence="12">
    <location>
        <begin position="181"/>
        <end position="214"/>
    </location>
</feature>
<dbReference type="InterPro" id="IPR001650">
    <property type="entry name" value="Helicase_C-like"/>
</dbReference>
<dbReference type="GO" id="GO:0008270">
    <property type="term" value="F:zinc ion binding"/>
    <property type="evidence" value="ECO:0007669"/>
    <property type="project" value="UniProtKB-KW"/>
</dbReference>
<comment type="subcellular location">
    <subcellularLocation>
        <location evidence="1">Nucleus</location>
    </subcellularLocation>
</comment>
<dbReference type="Gene3D" id="3.30.70.2330">
    <property type="match status" value="1"/>
</dbReference>
<dbReference type="Pfam" id="PF13923">
    <property type="entry name" value="zf-C3HC4_2"/>
    <property type="match status" value="1"/>
</dbReference>
<dbReference type="RefSeq" id="XP_024694046.1">
    <property type="nucleotide sequence ID" value="XM_024839331.1"/>
</dbReference>
<dbReference type="SMART" id="SM00184">
    <property type="entry name" value="RING"/>
    <property type="match status" value="1"/>
</dbReference>
<dbReference type="InterPro" id="IPR038718">
    <property type="entry name" value="SNF2-like_sf"/>
</dbReference>
<dbReference type="InterPro" id="IPR001841">
    <property type="entry name" value="Znf_RING"/>
</dbReference>
<evidence type="ECO:0000256" key="9">
    <source>
        <dbReference type="ARBA" id="ARBA00022840"/>
    </source>
</evidence>
<keyword evidence="6" id="KW-0378">Hydrolase</keyword>
<dbReference type="InterPro" id="IPR050628">
    <property type="entry name" value="SNF2_RAD54_helicase_TF"/>
</dbReference>
<evidence type="ECO:0000256" key="8">
    <source>
        <dbReference type="ARBA" id="ARBA00022833"/>
    </source>
</evidence>
<evidence type="ECO:0000256" key="1">
    <source>
        <dbReference type="ARBA" id="ARBA00004123"/>
    </source>
</evidence>
<evidence type="ECO:0000256" key="4">
    <source>
        <dbReference type="ARBA" id="ARBA00022741"/>
    </source>
</evidence>
<dbReference type="CDD" id="cd18008">
    <property type="entry name" value="DEXDc_SHPRH-like"/>
    <property type="match status" value="1"/>
</dbReference>
<evidence type="ECO:0000259" key="14">
    <source>
        <dbReference type="PROSITE" id="PS51192"/>
    </source>
</evidence>
<dbReference type="Proteomes" id="UP000234254">
    <property type="component" value="Unassembled WGS sequence"/>
</dbReference>
<evidence type="ECO:0000259" key="15">
    <source>
        <dbReference type="PROSITE" id="PS51194"/>
    </source>
</evidence>
<dbReference type="AlphaFoldDB" id="A0A2I1D6E5"/>
<dbReference type="Pfam" id="PF00176">
    <property type="entry name" value="SNF2-rel_dom"/>
    <property type="match status" value="1"/>
</dbReference>
<dbReference type="InterPro" id="IPR027417">
    <property type="entry name" value="P-loop_NTPase"/>
</dbReference>
<dbReference type="PROSITE" id="PS50089">
    <property type="entry name" value="ZF_RING_2"/>
    <property type="match status" value="1"/>
</dbReference>
<dbReference type="SMART" id="SM00910">
    <property type="entry name" value="HIRAN"/>
    <property type="match status" value="1"/>
</dbReference>
<keyword evidence="3" id="KW-0479">Metal-binding</keyword>
<evidence type="ECO:0000256" key="12">
    <source>
        <dbReference type="SAM" id="MobiDB-lite"/>
    </source>
</evidence>
<proteinExistence type="inferred from homology"/>
<dbReference type="GeneID" id="36546855"/>
<dbReference type="InterPro" id="IPR000330">
    <property type="entry name" value="SNF2_N"/>
</dbReference>
<gene>
    <name evidence="16" type="ORF">P168DRAFT_309784</name>
</gene>
<dbReference type="Pfam" id="PF00271">
    <property type="entry name" value="Helicase_C"/>
    <property type="match status" value="1"/>
</dbReference>
<organism evidence="16 17">
    <name type="scientific">Aspergillus campestris (strain IBT 28561)</name>
    <dbReference type="NCBI Taxonomy" id="1392248"/>
    <lineage>
        <taxon>Eukaryota</taxon>
        <taxon>Fungi</taxon>
        <taxon>Dikarya</taxon>
        <taxon>Ascomycota</taxon>
        <taxon>Pezizomycotina</taxon>
        <taxon>Eurotiomycetes</taxon>
        <taxon>Eurotiomycetidae</taxon>
        <taxon>Eurotiales</taxon>
        <taxon>Aspergillaceae</taxon>
        <taxon>Aspergillus</taxon>
        <taxon>Aspergillus subgen. Circumdati</taxon>
    </lineage>
</organism>
<feature type="region of interest" description="Disordered" evidence="12">
    <location>
        <begin position="176"/>
        <end position="214"/>
    </location>
</feature>
<keyword evidence="10" id="KW-0539">Nucleus</keyword>
<sequence length="918" mass="101987">MGHPSTKRRFNNVDLVGYEGPEPKVQRAATTPTQRFGEDTSFIPLTQTEDDDAEAEGLIQGSQDVDVSSATSVMLYGEIRTKIVGVRFYTGHATIGETVILRRQADNPYDSNAIRVENVMRDQIGHIPRVMAAKLAKYMDQRTLILEGMLTGVIGAFDCPILVRLFGPSDPVRRQGLKSQMEADKLPLSEFKRKEREEARSKKEQEKAQKAAEKKARALASGKGMQYQGQSDLGLSNLMAGEGISEENLEDIIGQSSAFNPRDIGQVTENFGLSESDLANMPMADLPSALSTQLLPYQRQGLAWMMDKENPSHPTTGSGDVVQLWKREGHKFRNIATNYSTINAPPLASGGILADDMGLGKTIQVISLILASPQPKTPGATTTTLIISPVGVMSNWKDQMNDHTHRENAPRVLIYHGSGKKEAGNLAQYDVVVTSYGALAMEYKPDSKKKPAKGLFSIHWRRVVLDEGHTIRNPRSKGALAACHLQADSRWTLTGTPIINSLKDLYSQIRFLGLTGGLEDPAVFNGVLVRPLMYEDPNARLLLQALMSTLCLRRRKDMEFVNLRLPPLASRVLRVKFHPHEQEKYNMFQSEAKGMLLDFKSQDKSSTTYSNLLEVILRLRQVCNHWALCKARVDNLAKLLDKHKVIPLTPANIKTLQENLQIRIESQDTCPICLDTLEQPVITACAHSFDRGCIEQVIERQHKCPMCRADIENTDTLVSPAVNMGESADDDDSNSGAAADPDHPSSKIEALIRILTAKGQAPGTKTVVFSQWTSFLNLLEPHLHRHGIDFARIDGKMPSVARDTASHRFSKDPSCTVLLASLSVCSVGLNLVAANQAILCDSWWAPAIESQALDRVYRLGQTRETTFWRLIVEDSIEDRVLDIQETKRKLMLDAFRETAPKKRDDRTTRIADIEQLLG</sequence>
<evidence type="ECO:0000256" key="7">
    <source>
        <dbReference type="ARBA" id="ARBA00022806"/>
    </source>
</evidence>
<dbReference type="VEuPathDB" id="FungiDB:P168DRAFT_309784"/>
<dbReference type="SMART" id="SM00487">
    <property type="entry name" value="DEXDc"/>
    <property type="match status" value="1"/>
</dbReference>
<dbReference type="OrthoDB" id="448448at2759"/>
<feature type="domain" description="RING-type" evidence="13">
    <location>
        <begin position="670"/>
        <end position="708"/>
    </location>
</feature>
<keyword evidence="4" id="KW-0547">Nucleotide-binding</keyword>
<dbReference type="InterPro" id="IPR014001">
    <property type="entry name" value="Helicase_ATP-bd"/>
</dbReference>
<evidence type="ECO:0000313" key="16">
    <source>
        <dbReference type="EMBL" id="PKY05452.1"/>
    </source>
</evidence>
<comment type="similarity">
    <text evidence="2">Belongs to the SNF2/RAD54 helicase family.</text>
</comment>
<evidence type="ECO:0000256" key="6">
    <source>
        <dbReference type="ARBA" id="ARBA00022801"/>
    </source>
</evidence>
<dbReference type="SUPFAM" id="SSF57850">
    <property type="entry name" value="RING/U-box"/>
    <property type="match status" value="1"/>
</dbReference>